<keyword evidence="2" id="KW-1133">Transmembrane helix</keyword>
<keyword evidence="2" id="KW-0472">Membrane</keyword>
<dbReference type="Pfam" id="PF10342">
    <property type="entry name" value="Kre9_KNH"/>
    <property type="match status" value="1"/>
</dbReference>
<reference evidence="4 5" key="1">
    <citation type="journal article" date="2016" name="Nat. Commun.">
        <title>Thousands of microbial genomes shed light on interconnected biogeochemical processes in an aquifer system.</title>
        <authorList>
            <person name="Anantharaman K."/>
            <person name="Brown C.T."/>
            <person name="Hug L.A."/>
            <person name="Sharon I."/>
            <person name="Castelle C.J."/>
            <person name="Probst A.J."/>
            <person name="Thomas B.C."/>
            <person name="Singh A."/>
            <person name="Wilkins M.J."/>
            <person name="Karaoz U."/>
            <person name="Brodie E.L."/>
            <person name="Williams K.H."/>
            <person name="Hubbard S.S."/>
            <person name="Banfield J.F."/>
        </authorList>
    </citation>
    <scope>NUCLEOTIDE SEQUENCE [LARGE SCALE GENOMIC DNA]</scope>
</reference>
<dbReference type="InterPro" id="IPR018466">
    <property type="entry name" value="Kre9/Knh1-like_N"/>
</dbReference>
<organism evidence="4 5">
    <name type="scientific">Candidatus Taylorbacteria bacterium RIFCSPLOWO2_12_FULL_43_20</name>
    <dbReference type="NCBI Taxonomy" id="1802332"/>
    <lineage>
        <taxon>Bacteria</taxon>
        <taxon>Candidatus Tayloriibacteriota</taxon>
    </lineage>
</organism>
<protein>
    <recommendedName>
        <fullName evidence="3">Yeast cell wall synthesis Kre9/Knh1-like N-terminal domain-containing protein</fullName>
    </recommendedName>
</protein>
<evidence type="ECO:0000313" key="4">
    <source>
        <dbReference type="EMBL" id="OHA41374.1"/>
    </source>
</evidence>
<gene>
    <name evidence="4" type="ORF">A3G52_04995</name>
</gene>
<name>A0A1G2NZ54_9BACT</name>
<feature type="transmembrane region" description="Helical" evidence="2">
    <location>
        <begin position="7"/>
        <end position="30"/>
    </location>
</feature>
<evidence type="ECO:0000259" key="3">
    <source>
        <dbReference type="Pfam" id="PF10342"/>
    </source>
</evidence>
<feature type="domain" description="Yeast cell wall synthesis Kre9/Knh1-like N-terminal" evidence="3">
    <location>
        <begin position="72"/>
        <end position="170"/>
    </location>
</feature>
<dbReference type="Proteomes" id="UP000177269">
    <property type="component" value="Unassembled WGS sequence"/>
</dbReference>
<dbReference type="EMBL" id="MHSK01000035">
    <property type="protein sequence ID" value="OHA41374.1"/>
    <property type="molecule type" value="Genomic_DNA"/>
</dbReference>
<sequence length="337" mass="36917">MKNSQKGFIVPVLLVVISLLVVGGGVYVYYSKRSEVPAVVDTEKQQSNQIQQQTTQTPPATNKATSSITVVSPSAGERVSAGSSFLIKWDSTNVSNRVLLTLHLSGIQQVIAPDSGADITVPNSGSFTWKVPKSFDELNSTPVDLDYVAYITINDAQNKNIIGQSKNFTIVPANGLKTYSDTSILFEYSSLLSVGQSDGAVILNHSIAYKHSYACDFKGDAPLLDRFTDFGVSIKIVNQNLKTYLQSSSYPSWDYVSKNIFKFGSWDGYRVTQGLEGCGSDVYYFPVSKNKSLIISRSLIPEFTTAPDTNVQRLPGIITPYQNEKIFAEILSSLKVK</sequence>
<comment type="caution">
    <text evidence="4">The sequence shown here is derived from an EMBL/GenBank/DDBJ whole genome shotgun (WGS) entry which is preliminary data.</text>
</comment>
<dbReference type="AlphaFoldDB" id="A0A1G2NZ54"/>
<keyword evidence="1" id="KW-0732">Signal</keyword>
<proteinExistence type="predicted"/>
<accession>A0A1G2NZ54</accession>
<evidence type="ECO:0000256" key="1">
    <source>
        <dbReference type="ARBA" id="ARBA00022729"/>
    </source>
</evidence>
<keyword evidence="2" id="KW-0812">Transmembrane</keyword>
<evidence type="ECO:0000256" key="2">
    <source>
        <dbReference type="SAM" id="Phobius"/>
    </source>
</evidence>
<evidence type="ECO:0000313" key="5">
    <source>
        <dbReference type="Proteomes" id="UP000177269"/>
    </source>
</evidence>